<proteinExistence type="inferred from homology"/>
<dbReference type="eggNOG" id="COG0607">
    <property type="taxonomic scope" value="Bacteria"/>
</dbReference>
<dbReference type="InterPro" id="IPR050260">
    <property type="entry name" value="FAD-bd_OxRdtase"/>
</dbReference>
<gene>
    <name evidence="8" type="ordered locus">Clocel_0677</name>
</gene>
<dbReference type="Pfam" id="PF02852">
    <property type="entry name" value="Pyr_redox_dim"/>
    <property type="match status" value="1"/>
</dbReference>
<comment type="cofactor">
    <cofactor evidence="1">
        <name>FAD</name>
        <dbReference type="ChEBI" id="CHEBI:57692"/>
    </cofactor>
</comment>
<dbReference type="eggNOG" id="COG0446">
    <property type="taxonomic scope" value="Bacteria"/>
</dbReference>
<dbReference type="SUPFAM" id="SSF64307">
    <property type="entry name" value="SirA-like"/>
    <property type="match status" value="1"/>
</dbReference>
<dbReference type="GO" id="GO:0016491">
    <property type="term" value="F:oxidoreductase activity"/>
    <property type="evidence" value="ECO:0007669"/>
    <property type="project" value="UniProtKB-KW"/>
</dbReference>
<dbReference type="HOGENOM" id="CLU_003291_3_1_9"/>
<keyword evidence="9" id="KW-1185">Reference proteome</keyword>
<evidence type="ECO:0000256" key="1">
    <source>
        <dbReference type="ARBA" id="ARBA00001974"/>
    </source>
</evidence>
<keyword evidence="6" id="KW-0676">Redox-active center</keyword>
<dbReference type="InterPro" id="IPR036873">
    <property type="entry name" value="Rhodanese-like_dom_sf"/>
</dbReference>
<dbReference type="InterPro" id="IPR001455">
    <property type="entry name" value="TusA-like"/>
</dbReference>
<dbReference type="Gene3D" id="3.40.250.10">
    <property type="entry name" value="Rhodanese-like domain"/>
    <property type="match status" value="1"/>
</dbReference>
<dbReference type="InterPro" id="IPR023753">
    <property type="entry name" value="FAD/NAD-binding_dom"/>
</dbReference>
<dbReference type="InterPro" id="IPR001763">
    <property type="entry name" value="Rhodanese-like_dom"/>
</dbReference>
<dbReference type="OrthoDB" id="9802028at2"/>
<dbReference type="SMART" id="SM00450">
    <property type="entry name" value="RHOD"/>
    <property type="match status" value="1"/>
</dbReference>
<dbReference type="InterPro" id="IPR004099">
    <property type="entry name" value="Pyr_nucl-diS_OxRdtase_dimer"/>
</dbReference>
<dbReference type="eggNOG" id="COG2210">
    <property type="taxonomic scope" value="Bacteria"/>
</dbReference>
<dbReference type="InterPro" id="IPR027396">
    <property type="entry name" value="DsrEFH-like"/>
</dbReference>
<dbReference type="Gene3D" id="3.50.50.60">
    <property type="entry name" value="FAD/NAD(P)-binding domain"/>
    <property type="match status" value="2"/>
</dbReference>
<feature type="domain" description="Rhodanese" evidence="7">
    <location>
        <begin position="463"/>
        <end position="550"/>
    </location>
</feature>
<evidence type="ECO:0000256" key="5">
    <source>
        <dbReference type="ARBA" id="ARBA00023002"/>
    </source>
</evidence>
<dbReference type="Gene3D" id="3.30.110.40">
    <property type="entry name" value="TusA-like domain"/>
    <property type="match status" value="1"/>
</dbReference>
<evidence type="ECO:0000256" key="4">
    <source>
        <dbReference type="ARBA" id="ARBA00022827"/>
    </source>
</evidence>
<dbReference type="PANTHER" id="PTHR43429:SF1">
    <property type="entry name" value="NAD(P)H SULFUR OXIDOREDUCTASE (COA-DEPENDENT)"/>
    <property type="match status" value="1"/>
</dbReference>
<dbReference type="PROSITE" id="PS50206">
    <property type="entry name" value="RHODANESE_3"/>
    <property type="match status" value="1"/>
</dbReference>
<dbReference type="STRING" id="573061.Clocel_0677"/>
<evidence type="ECO:0000256" key="2">
    <source>
        <dbReference type="ARBA" id="ARBA00009130"/>
    </source>
</evidence>
<dbReference type="PRINTS" id="PR00411">
    <property type="entry name" value="PNDRDTASEI"/>
</dbReference>
<dbReference type="InterPro" id="IPR016156">
    <property type="entry name" value="FAD/NAD-linked_Rdtase_dimer_sf"/>
</dbReference>
<dbReference type="InterPro" id="IPR032836">
    <property type="entry name" value="DsrE2-like"/>
</dbReference>
<dbReference type="InterPro" id="IPR036188">
    <property type="entry name" value="FAD/NAD-bd_sf"/>
</dbReference>
<dbReference type="Pfam" id="PF13686">
    <property type="entry name" value="DrsE_2"/>
    <property type="match status" value="1"/>
</dbReference>
<dbReference type="Pfam" id="PF07992">
    <property type="entry name" value="Pyr_redox_2"/>
    <property type="match status" value="1"/>
</dbReference>
<evidence type="ECO:0000259" key="7">
    <source>
        <dbReference type="PROSITE" id="PS50206"/>
    </source>
</evidence>
<keyword evidence="5" id="KW-0560">Oxidoreductase</keyword>
<evidence type="ECO:0000313" key="9">
    <source>
        <dbReference type="Proteomes" id="UP000002730"/>
    </source>
</evidence>
<dbReference type="Pfam" id="PF01206">
    <property type="entry name" value="TusA"/>
    <property type="match status" value="1"/>
</dbReference>
<keyword evidence="3" id="KW-0285">Flavoprotein</keyword>
<evidence type="ECO:0000256" key="3">
    <source>
        <dbReference type="ARBA" id="ARBA00022630"/>
    </source>
</evidence>
<protein>
    <submittedName>
        <fullName evidence="8">FAD-dependent pyridine nucleotide-disulphide oxidoreductase</fullName>
    </submittedName>
</protein>
<dbReference type="InterPro" id="IPR036868">
    <property type="entry name" value="TusA-like_sf"/>
</dbReference>
<accession>D9SRT1</accession>
<keyword evidence="4" id="KW-0274">FAD</keyword>
<evidence type="ECO:0000256" key="6">
    <source>
        <dbReference type="ARBA" id="ARBA00023284"/>
    </source>
</evidence>
<dbReference type="PRINTS" id="PR00368">
    <property type="entry name" value="FADPNR"/>
</dbReference>
<dbReference type="SUPFAM" id="SSF51905">
    <property type="entry name" value="FAD/NAD(P)-binding domain"/>
    <property type="match status" value="1"/>
</dbReference>
<name>D9SRT1_CLOC7</name>
<dbReference type="PANTHER" id="PTHR43429">
    <property type="entry name" value="PYRIDINE NUCLEOTIDE-DISULFIDE OXIDOREDUCTASE DOMAIN-CONTAINING"/>
    <property type="match status" value="1"/>
</dbReference>
<dbReference type="Pfam" id="PF00581">
    <property type="entry name" value="Rhodanese"/>
    <property type="match status" value="1"/>
</dbReference>
<dbReference type="Proteomes" id="UP000002730">
    <property type="component" value="Chromosome"/>
</dbReference>
<sequence>MKKVLIVGGVAVGASVAARLRRLDEEIEIVMFEKGPYISYANCGLPYNIGGVIKDREKLIVTKAELMRDRFKIDVRAESEVVAIHSKDKAIKIRSKERGEYVENYDYLVLSPGAKAIKPNIPGVDGPRIMSLRTIPDTDKINEFITKNTVKKATVIGGGFIGIETAENLIERGIDVTLVEAAPHILAPFDSDMVTIAEKELEEHGIKLRLNDGVKAFEDTNSGVEITLSSGKKLTSDLVILAIGVTPDTGFLKDSGIEITARGHIVTNTNMETNIEGIYAGGDAVEVVDFVNKTKTAIPLAGPANKQGRIIADNIAGIKSNYKDTQGTSVLKIFDLIAASTGNNERTLNRLDIKYNVIYIHPNSHAGYYPGATPFTIKAIFDDQGKLLGAQAIGYKGVEKRIDVIATTMRLGGTIYDLTELELSYAPPFNSAKDPVNMVGYVAENILTGKTEVVLPRDVDSRDKDKVVVLDVRTKIERENGSIDDSIHIDVNELRYKLDTLDKNKEYWVHCAVGIRAYIAERILKQHGFKAKNITGGYKSYIAQKFVPKDLDDYTSGSDNYNKEQIMQSQEATREAAVDSKEVKLDACGLCCPGPLITVKETMDTLNPSDVLNITASDPGFYEDIKAWCKRTNNTLLNIENKNGIITAKIEKNINNVEKTEMQNADITNAQTMVVFSGDLDKAIASFIIANGAAAMGKKVTMFFTFWGLNVLRKHDRIKTKKNPIEKAFGFMMPRGSKKLKLSKMNMAGMGGKLIRGIMRSKEILSLEDLIEQAQKSGVNLVACTMSMDVMGIKEEELVSGVNYGGVGYYLGEATDSNINLFI</sequence>
<dbReference type="SUPFAM" id="SSF52821">
    <property type="entry name" value="Rhodanese/Cell cycle control phosphatase"/>
    <property type="match status" value="1"/>
</dbReference>
<dbReference type="RefSeq" id="WP_010074771.1">
    <property type="nucleotide sequence ID" value="NC_014393.1"/>
</dbReference>
<dbReference type="AlphaFoldDB" id="D9SRT1"/>
<dbReference type="EMBL" id="CP002160">
    <property type="protein sequence ID" value="ADL50448.1"/>
    <property type="molecule type" value="Genomic_DNA"/>
</dbReference>
<reference evidence="8 9" key="1">
    <citation type="submission" date="2010-08" db="EMBL/GenBank/DDBJ databases">
        <title>Complete sequence of Clostridium cellulovorans 743B.</title>
        <authorList>
            <consortium name="US DOE Joint Genome Institute"/>
            <person name="Lucas S."/>
            <person name="Copeland A."/>
            <person name="Lapidus A."/>
            <person name="Cheng J.-F."/>
            <person name="Bruce D."/>
            <person name="Goodwin L."/>
            <person name="Pitluck S."/>
            <person name="Chertkov O."/>
            <person name="Detter J.C."/>
            <person name="Han C."/>
            <person name="Tapia R."/>
            <person name="Land M."/>
            <person name="Hauser L."/>
            <person name="Chang Y.-J."/>
            <person name="Jeffries C."/>
            <person name="Kyrpides N."/>
            <person name="Ivanova N."/>
            <person name="Mikhailova N."/>
            <person name="Hemme C.L."/>
            <person name="Woyke T."/>
        </authorList>
    </citation>
    <scope>NUCLEOTIDE SEQUENCE [LARGE SCALE GENOMIC DNA]</scope>
    <source>
        <strain evidence="9">ATCC 35296 / DSM 3052 / OCM 3 / 743B</strain>
    </source>
</reference>
<dbReference type="SUPFAM" id="SSF55424">
    <property type="entry name" value="FAD/NAD-linked reductases, dimerisation (C-terminal) domain"/>
    <property type="match status" value="1"/>
</dbReference>
<dbReference type="SUPFAM" id="SSF75169">
    <property type="entry name" value="DsrEFH-like"/>
    <property type="match status" value="1"/>
</dbReference>
<organism evidence="8 9">
    <name type="scientific">Clostridium cellulovorans (strain ATCC 35296 / DSM 3052 / OCM 3 / 743B)</name>
    <dbReference type="NCBI Taxonomy" id="573061"/>
    <lineage>
        <taxon>Bacteria</taxon>
        <taxon>Bacillati</taxon>
        <taxon>Bacillota</taxon>
        <taxon>Clostridia</taxon>
        <taxon>Eubacteriales</taxon>
        <taxon>Clostridiaceae</taxon>
        <taxon>Clostridium</taxon>
    </lineage>
</organism>
<dbReference type="KEGG" id="ccb:Clocel_0677"/>
<comment type="similarity">
    <text evidence="2">Belongs to the class-III pyridine nucleotide-disulfide oxidoreductase family.</text>
</comment>
<dbReference type="Gene3D" id="3.40.1260.10">
    <property type="entry name" value="DsrEFH-like"/>
    <property type="match status" value="1"/>
</dbReference>
<evidence type="ECO:0000313" key="8">
    <source>
        <dbReference type="EMBL" id="ADL50448.1"/>
    </source>
</evidence>